<gene>
    <name evidence="9" type="ORF">SVUK_LOCUS7781</name>
</gene>
<evidence type="ECO:0000256" key="6">
    <source>
        <dbReference type="ARBA" id="ARBA00023157"/>
    </source>
</evidence>
<dbReference type="PRINTS" id="PR00162">
    <property type="entry name" value="RIESKE"/>
</dbReference>
<dbReference type="GO" id="GO:0051537">
    <property type="term" value="F:2 iron, 2 sulfur cluster binding"/>
    <property type="evidence" value="ECO:0007669"/>
    <property type="project" value="UniProtKB-KW"/>
</dbReference>
<evidence type="ECO:0000256" key="3">
    <source>
        <dbReference type="ARBA" id="ARBA00022723"/>
    </source>
</evidence>
<evidence type="ECO:0000256" key="1">
    <source>
        <dbReference type="ARBA" id="ARBA00010651"/>
    </source>
</evidence>
<evidence type="ECO:0000256" key="7">
    <source>
        <dbReference type="ARBA" id="ARBA00034078"/>
    </source>
</evidence>
<evidence type="ECO:0000256" key="2">
    <source>
        <dbReference type="ARBA" id="ARBA00022714"/>
    </source>
</evidence>
<proteinExistence type="inferred from homology"/>
<dbReference type="PANTHER" id="PTHR10134">
    <property type="entry name" value="CYTOCHROME B-C1 COMPLEX SUBUNIT RIESKE, MITOCHONDRIAL"/>
    <property type="match status" value="1"/>
</dbReference>
<comment type="similarity">
    <text evidence="1">Belongs to the Rieske iron-sulfur protein family.</text>
</comment>
<evidence type="ECO:0000313" key="10">
    <source>
        <dbReference type="Proteomes" id="UP000270094"/>
    </source>
</evidence>
<protein>
    <recommendedName>
        <fullName evidence="8">Rieske domain-containing protein</fullName>
    </recommendedName>
</protein>
<dbReference type="InterPro" id="IPR036922">
    <property type="entry name" value="Rieske_2Fe-2S_sf"/>
</dbReference>
<evidence type="ECO:0000256" key="5">
    <source>
        <dbReference type="ARBA" id="ARBA00023014"/>
    </source>
</evidence>
<dbReference type="OrthoDB" id="1637982at2759"/>
<organism evidence="9 10">
    <name type="scientific">Strongylus vulgaris</name>
    <name type="common">Blood worm</name>
    <dbReference type="NCBI Taxonomy" id="40348"/>
    <lineage>
        <taxon>Eukaryota</taxon>
        <taxon>Metazoa</taxon>
        <taxon>Ecdysozoa</taxon>
        <taxon>Nematoda</taxon>
        <taxon>Chromadorea</taxon>
        <taxon>Rhabditida</taxon>
        <taxon>Rhabditina</taxon>
        <taxon>Rhabditomorpha</taxon>
        <taxon>Strongyloidea</taxon>
        <taxon>Strongylidae</taxon>
        <taxon>Strongylus</taxon>
    </lineage>
</organism>
<evidence type="ECO:0000256" key="4">
    <source>
        <dbReference type="ARBA" id="ARBA00023004"/>
    </source>
</evidence>
<dbReference type="InterPro" id="IPR017941">
    <property type="entry name" value="Rieske_2Fe-2S"/>
</dbReference>
<dbReference type="InterPro" id="IPR005805">
    <property type="entry name" value="Rieske_Fe-S_prot_C"/>
</dbReference>
<dbReference type="GO" id="GO:0016020">
    <property type="term" value="C:membrane"/>
    <property type="evidence" value="ECO:0007669"/>
    <property type="project" value="InterPro"/>
</dbReference>
<dbReference type="InterPro" id="IPR014349">
    <property type="entry name" value="Rieske_Fe-S_prot"/>
</dbReference>
<feature type="domain" description="Rieske" evidence="8">
    <location>
        <begin position="28"/>
        <end position="87"/>
    </location>
</feature>
<keyword evidence="10" id="KW-1185">Reference proteome</keyword>
<comment type="cofactor">
    <cofactor evidence="7">
        <name>[2Fe-2S] cluster</name>
        <dbReference type="ChEBI" id="CHEBI:190135"/>
    </cofactor>
</comment>
<sequence length="87" mass="9821">MEHSCLIYFREKDVNIAHLRDPQHDNERVQKDEWSVVMGVCTHLGCVPILFTYNAIQSYGSAGAGDYGGYFCPCHGAHFDTSGRIRK</sequence>
<accession>A0A3P7IXW1</accession>
<keyword evidence="6" id="KW-1015">Disulfide bond</keyword>
<dbReference type="Gene3D" id="2.102.10.10">
    <property type="entry name" value="Rieske [2Fe-2S] iron-sulphur domain"/>
    <property type="match status" value="1"/>
</dbReference>
<evidence type="ECO:0000313" key="9">
    <source>
        <dbReference type="EMBL" id="VDM72783.1"/>
    </source>
</evidence>
<keyword evidence="4" id="KW-0408">Iron</keyword>
<dbReference type="GO" id="GO:0046872">
    <property type="term" value="F:metal ion binding"/>
    <property type="evidence" value="ECO:0007669"/>
    <property type="project" value="UniProtKB-KW"/>
</dbReference>
<dbReference type="Pfam" id="PF00355">
    <property type="entry name" value="Rieske"/>
    <property type="match status" value="1"/>
</dbReference>
<dbReference type="PROSITE" id="PS51296">
    <property type="entry name" value="RIESKE"/>
    <property type="match status" value="1"/>
</dbReference>
<dbReference type="AlphaFoldDB" id="A0A3P7IXW1"/>
<dbReference type="EMBL" id="UYYB01027223">
    <property type="protein sequence ID" value="VDM72783.1"/>
    <property type="molecule type" value="Genomic_DNA"/>
</dbReference>
<evidence type="ECO:0000259" key="8">
    <source>
        <dbReference type="PROSITE" id="PS51296"/>
    </source>
</evidence>
<reference evidence="9 10" key="1">
    <citation type="submission" date="2018-11" db="EMBL/GenBank/DDBJ databases">
        <authorList>
            <consortium name="Pathogen Informatics"/>
        </authorList>
    </citation>
    <scope>NUCLEOTIDE SEQUENCE [LARGE SCALE GENOMIC DNA]</scope>
</reference>
<keyword evidence="2" id="KW-0001">2Fe-2S</keyword>
<keyword evidence="3" id="KW-0479">Metal-binding</keyword>
<name>A0A3P7IXW1_STRVU</name>
<dbReference type="Proteomes" id="UP000270094">
    <property type="component" value="Unassembled WGS sequence"/>
</dbReference>
<feature type="non-terminal residue" evidence="9">
    <location>
        <position position="87"/>
    </location>
</feature>
<dbReference type="SUPFAM" id="SSF50022">
    <property type="entry name" value="ISP domain"/>
    <property type="match status" value="1"/>
</dbReference>
<keyword evidence="5" id="KW-0411">Iron-sulfur</keyword>